<comment type="caution">
    <text evidence="1">The sequence shown here is derived from an EMBL/GenBank/DDBJ whole genome shotgun (WGS) entry which is preliminary data.</text>
</comment>
<protein>
    <submittedName>
        <fullName evidence="1">Uncharacterized protein</fullName>
    </submittedName>
</protein>
<accession>D9PI26</accession>
<reference evidence="1" key="1">
    <citation type="submission" date="2010-07" db="EMBL/GenBank/DDBJ databases">
        <authorList>
            <consortium name="CONSOLIDER consortium CSD2007-00005"/>
            <person name="Guazzaroni M.-E."/>
            <person name="Richter M."/>
            <person name="Garcia-Salamanca A."/>
            <person name="Yarza P."/>
            <person name="Ferrer M."/>
        </authorList>
    </citation>
    <scope>NUCLEOTIDE SEQUENCE</scope>
</reference>
<organism evidence="1">
    <name type="scientific">sediment metagenome</name>
    <dbReference type="NCBI Taxonomy" id="749907"/>
    <lineage>
        <taxon>unclassified sequences</taxon>
        <taxon>metagenomes</taxon>
        <taxon>ecological metagenomes</taxon>
    </lineage>
</organism>
<sequence>IYGLHPTNFGCGADSFIEHFYRHLMKPKPYLILELDEHSAVAGVMTRLEAFKDVIENTMRKSEGNQKTQRRLAN</sequence>
<dbReference type="PANTHER" id="PTHR32329:SF2">
    <property type="entry name" value="BIFUNCTIONAL PROTEIN [INCLUDES 2-HYDROXYACYL-COA DEHYDRATASE (N-TER) AND ITS ACTIVATOR DOMAIN (C_TERM)"/>
    <property type="match status" value="1"/>
</dbReference>
<dbReference type="InterPro" id="IPR051805">
    <property type="entry name" value="Dehydratase_Activator_Redct"/>
</dbReference>
<proteinExistence type="predicted"/>
<reference evidence="1" key="2">
    <citation type="journal article" date="2011" name="Microb. Ecol.">
        <title>Taxonomic and Functional Metagenomic Profiling of the Microbial Community in the Anoxic Sediment of a Sub-saline Shallow Lake (Laguna de Carrizo, Central Spain).</title>
        <authorList>
            <person name="Ferrer M."/>
            <person name="Guazzaroni M.E."/>
            <person name="Richter M."/>
            <person name="Garcia-Salamanca A."/>
            <person name="Yarza P."/>
            <person name="Suarez-Suarez A."/>
            <person name="Solano J."/>
            <person name="Alcaide M."/>
            <person name="van Dillewijn P."/>
            <person name="Molina-Henares M.A."/>
            <person name="Lopez-Cortes N."/>
            <person name="Al-Ramahi Y."/>
            <person name="Guerrero C."/>
            <person name="Acosta A."/>
            <person name="de Eugenio L.I."/>
            <person name="Martinez V."/>
            <person name="Marques S."/>
            <person name="Rojo F."/>
            <person name="Santero E."/>
            <person name="Genilloud O."/>
            <person name="Perez-Perez J."/>
            <person name="Rossello-Mora R."/>
            <person name="Ramos J.L."/>
        </authorList>
    </citation>
    <scope>NUCLEOTIDE SEQUENCE</scope>
</reference>
<dbReference type="EMBL" id="ADZX01000403">
    <property type="protein sequence ID" value="EFK96786.1"/>
    <property type="molecule type" value="Genomic_DNA"/>
</dbReference>
<evidence type="ECO:0000313" key="1">
    <source>
        <dbReference type="EMBL" id="EFK96786.1"/>
    </source>
</evidence>
<gene>
    <name evidence="1" type="ORF">LDC_1180</name>
</gene>
<dbReference type="AlphaFoldDB" id="D9PI26"/>
<name>D9PI26_9ZZZZ</name>
<dbReference type="PANTHER" id="PTHR32329">
    <property type="entry name" value="BIFUNCTIONAL PROTEIN [INCLUDES 2-HYDROXYACYL-COA DEHYDRATASE (N-TER) AND ITS ACTIVATOR DOMAIN (C_TERM)-RELATED"/>
    <property type="match status" value="1"/>
</dbReference>
<feature type="non-terminal residue" evidence="1">
    <location>
        <position position="1"/>
    </location>
</feature>